<dbReference type="EMBL" id="KZ819644">
    <property type="protein sequence ID" value="PWN86602.1"/>
    <property type="molecule type" value="Genomic_DNA"/>
</dbReference>
<keyword evidence="5 6" id="KW-0472">Membrane</keyword>
<dbReference type="RefSeq" id="XP_025373800.1">
    <property type="nucleotide sequence ID" value="XM_025523018.1"/>
</dbReference>
<evidence type="ECO:0000256" key="1">
    <source>
        <dbReference type="ARBA" id="ARBA00004141"/>
    </source>
</evidence>
<proteinExistence type="predicted"/>
<keyword evidence="3 6" id="KW-0812">Transmembrane</keyword>
<dbReference type="InParanoid" id="A0A316YB97"/>
<dbReference type="AlphaFoldDB" id="A0A316YB97"/>
<dbReference type="PANTHER" id="PTHR43791">
    <property type="entry name" value="PERMEASE-RELATED"/>
    <property type="match status" value="1"/>
</dbReference>
<gene>
    <name evidence="7" type="ORF">FA10DRAFT_270154</name>
</gene>
<evidence type="ECO:0000256" key="6">
    <source>
        <dbReference type="SAM" id="Phobius"/>
    </source>
</evidence>
<dbReference type="GO" id="GO:0016020">
    <property type="term" value="C:membrane"/>
    <property type="evidence" value="ECO:0007669"/>
    <property type="project" value="UniProtKB-SubCell"/>
</dbReference>
<comment type="subcellular location">
    <subcellularLocation>
        <location evidence="1">Membrane</location>
        <topology evidence="1">Multi-pass membrane protein</topology>
    </subcellularLocation>
</comment>
<dbReference type="STRING" id="215250.A0A316YB97"/>
<keyword evidence="8" id="KW-1185">Reference proteome</keyword>
<feature type="transmembrane region" description="Helical" evidence="6">
    <location>
        <begin position="143"/>
        <end position="168"/>
    </location>
</feature>
<dbReference type="FunFam" id="1.20.1250.20:FF:000013">
    <property type="entry name" value="MFS general substrate transporter"/>
    <property type="match status" value="1"/>
</dbReference>
<evidence type="ECO:0000256" key="3">
    <source>
        <dbReference type="ARBA" id="ARBA00022692"/>
    </source>
</evidence>
<dbReference type="Pfam" id="PF07690">
    <property type="entry name" value="MFS_1"/>
    <property type="match status" value="1"/>
</dbReference>
<feature type="transmembrane region" description="Helical" evidence="6">
    <location>
        <begin position="39"/>
        <end position="59"/>
    </location>
</feature>
<dbReference type="Proteomes" id="UP000245768">
    <property type="component" value="Unassembled WGS sequence"/>
</dbReference>
<evidence type="ECO:0000256" key="5">
    <source>
        <dbReference type="ARBA" id="ARBA00023136"/>
    </source>
</evidence>
<dbReference type="PANTHER" id="PTHR43791:SF48">
    <property type="entry name" value="TRANSPORTER, PUTATIVE (AFU_ORTHOLOGUE AFUA_4G01000)-RELATED"/>
    <property type="match status" value="1"/>
</dbReference>
<accession>A0A316YB97</accession>
<feature type="transmembrane region" description="Helical" evidence="6">
    <location>
        <begin position="100"/>
        <end position="123"/>
    </location>
</feature>
<dbReference type="SUPFAM" id="SSF103473">
    <property type="entry name" value="MFS general substrate transporter"/>
    <property type="match status" value="1"/>
</dbReference>
<feature type="transmembrane region" description="Helical" evidence="6">
    <location>
        <begin position="206"/>
        <end position="227"/>
    </location>
</feature>
<feature type="transmembrane region" description="Helical" evidence="6">
    <location>
        <begin position="270"/>
        <end position="290"/>
    </location>
</feature>
<dbReference type="InterPro" id="IPR011701">
    <property type="entry name" value="MFS"/>
</dbReference>
<evidence type="ECO:0000313" key="7">
    <source>
        <dbReference type="EMBL" id="PWN86602.1"/>
    </source>
</evidence>
<dbReference type="GeneID" id="37044934"/>
<keyword evidence="4 6" id="KW-1133">Transmembrane helix</keyword>
<name>A0A316YB97_9BASI</name>
<protein>
    <submittedName>
        <fullName evidence="7">MFS general substrate transporter</fullName>
    </submittedName>
</protein>
<organism evidence="7 8">
    <name type="scientific">Acaromyces ingoldii</name>
    <dbReference type="NCBI Taxonomy" id="215250"/>
    <lineage>
        <taxon>Eukaryota</taxon>
        <taxon>Fungi</taxon>
        <taxon>Dikarya</taxon>
        <taxon>Basidiomycota</taxon>
        <taxon>Ustilaginomycotina</taxon>
        <taxon>Exobasidiomycetes</taxon>
        <taxon>Exobasidiales</taxon>
        <taxon>Cryptobasidiaceae</taxon>
        <taxon>Acaromyces</taxon>
    </lineage>
</organism>
<evidence type="ECO:0000313" key="8">
    <source>
        <dbReference type="Proteomes" id="UP000245768"/>
    </source>
</evidence>
<keyword evidence="2" id="KW-0813">Transport</keyword>
<dbReference type="GO" id="GO:0022857">
    <property type="term" value="F:transmembrane transporter activity"/>
    <property type="evidence" value="ECO:0007669"/>
    <property type="project" value="InterPro"/>
</dbReference>
<feature type="transmembrane region" description="Helical" evidence="6">
    <location>
        <begin position="239"/>
        <end position="258"/>
    </location>
</feature>
<sequence length="328" mass="35177">MARLSIYLAGAALSSALGSLLASAILTMDSIGTLKGWRMIFLVEGLVTVGVGIAAYFLVTDSIQSAPWLTKEEKALAEARIKAENVVSTEVVESMRLTTLLGAIFNVPVLFNGLILLFTQVTVQGMAVFLPSIVRTMFPHRSVVVLQLLSAPPVFLAAISTLMLCYLARKTGQRGVFVLVAAFTSATGFAIWVATDHHQAHLRYGAAFLVGFGSFVLGALCLGWTSANCPSDTARAGSISAVGVIGNVGCLISAWTYIPKDAPNYRIGHAINLSTMIGIIASTLLLLTYLRHQNHRKTKGELDGRIQGLQVADQQLLGHRHPGFKYSY</sequence>
<dbReference type="InterPro" id="IPR036259">
    <property type="entry name" value="MFS_trans_sf"/>
</dbReference>
<dbReference type="Gene3D" id="1.20.1250.20">
    <property type="entry name" value="MFS general substrate transporter like domains"/>
    <property type="match status" value="2"/>
</dbReference>
<evidence type="ECO:0000256" key="2">
    <source>
        <dbReference type="ARBA" id="ARBA00022448"/>
    </source>
</evidence>
<feature type="transmembrane region" description="Helical" evidence="6">
    <location>
        <begin position="175"/>
        <end position="194"/>
    </location>
</feature>
<dbReference type="OrthoDB" id="9971669at2759"/>
<evidence type="ECO:0000256" key="4">
    <source>
        <dbReference type="ARBA" id="ARBA00022989"/>
    </source>
</evidence>
<reference evidence="7 8" key="1">
    <citation type="journal article" date="2018" name="Mol. Biol. Evol.">
        <title>Broad Genomic Sampling Reveals a Smut Pathogenic Ancestry of the Fungal Clade Ustilaginomycotina.</title>
        <authorList>
            <person name="Kijpornyongpan T."/>
            <person name="Mondo S.J."/>
            <person name="Barry K."/>
            <person name="Sandor L."/>
            <person name="Lee J."/>
            <person name="Lipzen A."/>
            <person name="Pangilinan J."/>
            <person name="LaButti K."/>
            <person name="Hainaut M."/>
            <person name="Henrissat B."/>
            <person name="Grigoriev I.V."/>
            <person name="Spatafora J.W."/>
            <person name="Aime M.C."/>
        </authorList>
    </citation>
    <scope>NUCLEOTIDE SEQUENCE [LARGE SCALE GENOMIC DNA]</scope>
    <source>
        <strain evidence="7 8">MCA 4198</strain>
    </source>
</reference>